<dbReference type="AlphaFoldDB" id="M2LAY6"/>
<sequence length="171" mass="18369">MVAPLSLGLLNTTHNQCQAALATKSVRHSIRSPPAGLAATAEIARPPLAPDWKRARACATVRSVDVAEDGIGVFATGRMYICAWTHDEEGPSSRSTTCDCSTTSVCLVTVLLSDFSAMLSITMFILSLTLSLSLPLSSILHKLPATFCYRATASCSIFYCIYPFAHLRMPV</sequence>
<feature type="transmembrane region" description="Helical" evidence="1">
    <location>
        <begin position="115"/>
        <end position="135"/>
    </location>
</feature>
<keyword evidence="1" id="KW-0472">Membrane</keyword>
<dbReference type="EMBL" id="KB445565">
    <property type="protein sequence ID" value="EMC90977.1"/>
    <property type="molecule type" value="Genomic_DNA"/>
</dbReference>
<dbReference type="HOGENOM" id="CLU_1562592_0_0_1"/>
<evidence type="ECO:0000313" key="2">
    <source>
        <dbReference type="EMBL" id="EMC90977.1"/>
    </source>
</evidence>
<evidence type="ECO:0000256" key="1">
    <source>
        <dbReference type="SAM" id="Phobius"/>
    </source>
</evidence>
<keyword evidence="1" id="KW-0812">Transmembrane</keyword>
<keyword evidence="1" id="KW-1133">Transmembrane helix</keyword>
<keyword evidence="3" id="KW-1185">Reference proteome</keyword>
<proteinExistence type="predicted"/>
<feature type="transmembrane region" description="Helical" evidence="1">
    <location>
        <begin position="147"/>
        <end position="165"/>
    </location>
</feature>
<protein>
    <submittedName>
        <fullName evidence="2">Uncharacterized protein</fullName>
    </submittedName>
</protein>
<reference evidence="2 3" key="1">
    <citation type="journal article" date="2012" name="PLoS Pathog.">
        <title>Diverse lifestyles and strategies of plant pathogenesis encoded in the genomes of eighteen Dothideomycetes fungi.</title>
        <authorList>
            <person name="Ohm R.A."/>
            <person name="Feau N."/>
            <person name="Henrissat B."/>
            <person name="Schoch C.L."/>
            <person name="Horwitz B.A."/>
            <person name="Barry K.W."/>
            <person name="Condon B.J."/>
            <person name="Copeland A.C."/>
            <person name="Dhillon B."/>
            <person name="Glaser F."/>
            <person name="Hesse C.N."/>
            <person name="Kosti I."/>
            <person name="LaButti K."/>
            <person name="Lindquist E.A."/>
            <person name="Lucas S."/>
            <person name="Salamov A.A."/>
            <person name="Bradshaw R.E."/>
            <person name="Ciuffetti L."/>
            <person name="Hamelin R.C."/>
            <person name="Kema G.H.J."/>
            <person name="Lawrence C."/>
            <person name="Scott J.A."/>
            <person name="Spatafora J.W."/>
            <person name="Turgeon B.G."/>
            <person name="de Wit P.J.G.M."/>
            <person name="Zhong S."/>
            <person name="Goodwin S.B."/>
            <person name="Grigoriev I.V."/>
        </authorList>
    </citation>
    <scope>NUCLEOTIDE SEQUENCE [LARGE SCALE GENOMIC DNA]</scope>
    <source>
        <strain evidence="2 3">UAMH 10762</strain>
    </source>
</reference>
<dbReference type="Proteomes" id="UP000011761">
    <property type="component" value="Unassembled WGS sequence"/>
</dbReference>
<evidence type="ECO:0000313" key="3">
    <source>
        <dbReference type="Proteomes" id="UP000011761"/>
    </source>
</evidence>
<name>M2LAY6_BAUPA</name>
<accession>M2LAY6</accession>
<dbReference type="KEGG" id="bcom:BAUCODRAFT_332647"/>
<dbReference type="RefSeq" id="XP_007681899.1">
    <property type="nucleotide sequence ID" value="XM_007683709.1"/>
</dbReference>
<gene>
    <name evidence="2" type="ORF">BAUCODRAFT_332647</name>
</gene>
<organism evidence="2 3">
    <name type="scientific">Baudoinia panamericana (strain UAMH 10762)</name>
    <name type="common">Angels' share fungus</name>
    <name type="synonym">Baudoinia compniacensis (strain UAMH 10762)</name>
    <dbReference type="NCBI Taxonomy" id="717646"/>
    <lineage>
        <taxon>Eukaryota</taxon>
        <taxon>Fungi</taxon>
        <taxon>Dikarya</taxon>
        <taxon>Ascomycota</taxon>
        <taxon>Pezizomycotina</taxon>
        <taxon>Dothideomycetes</taxon>
        <taxon>Dothideomycetidae</taxon>
        <taxon>Mycosphaerellales</taxon>
        <taxon>Teratosphaeriaceae</taxon>
        <taxon>Baudoinia</taxon>
    </lineage>
</organism>
<dbReference type="GeneID" id="19112042"/>